<dbReference type="InterPro" id="IPR005656">
    <property type="entry name" value="MmgE_PrpD"/>
</dbReference>
<dbReference type="EMBL" id="KB822721">
    <property type="protein sequence ID" value="ETN39103.1"/>
    <property type="molecule type" value="Genomic_DNA"/>
</dbReference>
<dbReference type="PANTHER" id="PTHR16943">
    <property type="entry name" value="2-METHYLCITRATE DEHYDRATASE-RELATED"/>
    <property type="match status" value="1"/>
</dbReference>
<dbReference type="STRING" id="1220924.W2RTN0"/>
<dbReference type="GO" id="GO:0016829">
    <property type="term" value="F:lyase activity"/>
    <property type="evidence" value="ECO:0007669"/>
    <property type="project" value="InterPro"/>
</dbReference>
<feature type="domain" description="MmgE/PrpD C-terminal" evidence="3">
    <location>
        <begin position="290"/>
        <end position="468"/>
    </location>
</feature>
<dbReference type="Pfam" id="PF19305">
    <property type="entry name" value="MmgE_PrpD_C"/>
    <property type="match status" value="1"/>
</dbReference>
<dbReference type="HOGENOM" id="CLU_026574_1_1_1"/>
<dbReference type="InterPro" id="IPR045336">
    <property type="entry name" value="MmgE_PrpD_N"/>
</dbReference>
<evidence type="ECO:0000259" key="3">
    <source>
        <dbReference type="Pfam" id="PF19305"/>
    </source>
</evidence>
<evidence type="ECO:0000259" key="2">
    <source>
        <dbReference type="Pfam" id="PF03972"/>
    </source>
</evidence>
<dbReference type="GeneID" id="19972664"/>
<reference evidence="4 5" key="1">
    <citation type="submission" date="2013-03" db="EMBL/GenBank/DDBJ databases">
        <title>The Genome Sequence of Phialophora europaea CBS 101466.</title>
        <authorList>
            <consortium name="The Broad Institute Genomics Platform"/>
            <person name="Cuomo C."/>
            <person name="de Hoog S."/>
            <person name="Gorbushina A."/>
            <person name="Walker B."/>
            <person name="Young S.K."/>
            <person name="Zeng Q."/>
            <person name="Gargeya S."/>
            <person name="Fitzgerald M."/>
            <person name="Haas B."/>
            <person name="Abouelleil A."/>
            <person name="Allen A.W."/>
            <person name="Alvarado L."/>
            <person name="Arachchi H.M."/>
            <person name="Berlin A.M."/>
            <person name="Chapman S.B."/>
            <person name="Gainer-Dewar J."/>
            <person name="Goldberg J."/>
            <person name="Griggs A."/>
            <person name="Gujja S."/>
            <person name="Hansen M."/>
            <person name="Howarth C."/>
            <person name="Imamovic A."/>
            <person name="Ireland A."/>
            <person name="Larimer J."/>
            <person name="McCowan C."/>
            <person name="Murphy C."/>
            <person name="Pearson M."/>
            <person name="Poon T.W."/>
            <person name="Priest M."/>
            <person name="Roberts A."/>
            <person name="Saif S."/>
            <person name="Shea T."/>
            <person name="Sisk P."/>
            <person name="Sykes S."/>
            <person name="Wortman J."/>
            <person name="Nusbaum C."/>
            <person name="Birren B."/>
        </authorList>
    </citation>
    <scope>NUCLEOTIDE SEQUENCE [LARGE SCALE GENOMIC DNA]</scope>
    <source>
        <strain evidence="4 5">CBS 101466</strain>
    </source>
</reference>
<evidence type="ECO:0000313" key="4">
    <source>
        <dbReference type="EMBL" id="ETN39103.1"/>
    </source>
</evidence>
<keyword evidence="5" id="KW-1185">Reference proteome</keyword>
<dbReference type="InterPro" id="IPR042183">
    <property type="entry name" value="MmgE/PrpD_sf_1"/>
</dbReference>
<dbReference type="Pfam" id="PF03972">
    <property type="entry name" value="MmgE_PrpD_N"/>
    <property type="match status" value="1"/>
</dbReference>
<dbReference type="RefSeq" id="XP_008717888.1">
    <property type="nucleotide sequence ID" value="XM_008719666.1"/>
</dbReference>
<dbReference type="eggNOG" id="ENOG502QVEB">
    <property type="taxonomic scope" value="Eukaryota"/>
</dbReference>
<dbReference type="OrthoDB" id="10267976at2759"/>
<accession>W2RTN0</accession>
<proteinExistence type="inferred from homology"/>
<organism evidence="4 5">
    <name type="scientific">Cyphellophora europaea (strain CBS 101466)</name>
    <name type="common">Phialophora europaea</name>
    <dbReference type="NCBI Taxonomy" id="1220924"/>
    <lineage>
        <taxon>Eukaryota</taxon>
        <taxon>Fungi</taxon>
        <taxon>Dikarya</taxon>
        <taxon>Ascomycota</taxon>
        <taxon>Pezizomycotina</taxon>
        <taxon>Eurotiomycetes</taxon>
        <taxon>Chaetothyriomycetidae</taxon>
        <taxon>Chaetothyriales</taxon>
        <taxon>Cyphellophoraceae</taxon>
        <taxon>Cyphellophora</taxon>
    </lineage>
</organism>
<dbReference type="InterPro" id="IPR036148">
    <property type="entry name" value="MmgE/PrpD_sf"/>
</dbReference>
<dbReference type="InParanoid" id="W2RTN0"/>
<gene>
    <name evidence="4" type="ORF">HMPREF1541_05325</name>
</gene>
<dbReference type="SUPFAM" id="SSF103378">
    <property type="entry name" value="2-methylcitrate dehydratase PrpD"/>
    <property type="match status" value="1"/>
</dbReference>
<dbReference type="AlphaFoldDB" id="W2RTN0"/>
<dbReference type="Gene3D" id="1.10.4100.10">
    <property type="entry name" value="2-methylcitrate dehydratase PrpD"/>
    <property type="match status" value="1"/>
</dbReference>
<dbReference type="Proteomes" id="UP000030752">
    <property type="component" value="Unassembled WGS sequence"/>
</dbReference>
<evidence type="ECO:0008006" key="6">
    <source>
        <dbReference type="Google" id="ProtNLM"/>
    </source>
</evidence>
<dbReference type="InterPro" id="IPR042188">
    <property type="entry name" value="MmgE/PrpD_sf_2"/>
</dbReference>
<dbReference type="VEuPathDB" id="FungiDB:HMPREF1541_05325"/>
<feature type="domain" description="MmgE/PrpD N-terminal" evidence="2">
    <location>
        <begin position="13"/>
        <end position="257"/>
    </location>
</feature>
<dbReference type="PANTHER" id="PTHR16943:SF8">
    <property type="entry name" value="2-METHYLCITRATE DEHYDRATASE"/>
    <property type="match status" value="1"/>
</dbReference>
<evidence type="ECO:0000256" key="1">
    <source>
        <dbReference type="ARBA" id="ARBA00006174"/>
    </source>
</evidence>
<protein>
    <recommendedName>
        <fullName evidence="6">MmgE/PrpD family protein</fullName>
    </recommendedName>
</protein>
<dbReference type="InterPro" id="IPR045337">
    <property type="entry name" value="MmgE_PrpD_C"/>
</dbReference>
<comment type="similarity">
    <text evidence="1">Belongs to the PrpD family.</text>
</comment>
<dbReference type="Gene3D" id="3.30.1330.120">
    <property type="entry name" value="2-methylcitrate dehydratase PrpD"/>
    <property type="match status" value="1"/>
</dbReference>
<name>W2RTN0_CYPE1</name>
<evidence type="ECO:0000313" key="5">
    <source>
        <dbReference type="Proteomes" id="UP000030752"/>
    </source>
</evidence>
<sequence length="496" mass="53666">MSETLQPPAAVTKQLAHWISSTTSADIPSENLTRVKHLILDGIACAIVAAHLPWSTTATRAITSAEPSGPCTVIGWQDHTLGPLAACLLNSTFIQGFELDDYHSRAPLHSNSLLIPALLAAIESPLSTGQTITGRDFLRAYAVGLEVGPRVGLALHGNDLLTRGWHSGAVQGPSAAAAAVSNLLGLNAQRTEWALGIACTQAGGLMSAQFGSDAKRMQHGFAARNGLLGVILAKEGYTGIEDVYERDYGGFLSCFGQGMVEGRDQPFVAHELVKGLGEVWEIEGVRVKLHAAMAGLHSTIDCIEDLQKRHPEHFADGGKLDQIDQIVTAHGDAMYHHGGWIAPEHEPLSSTAAQMSIQYAAAAQLLDREVLMDQYGADKLNRPAIRQLMKKVKPTHTTEFDKDPTKVFATHATVRFRDGSTVETEVAAPRGQQPPVSNEEIVDKWRRLVRDVLDEERRAQIEQVVLDLEEAADLRPLLALLRGDVRCPIRVEGTDG</sequence>